<organism evidence="2 3">
    <name type="scientific">Petrolisthes cinctipes</name>
    <name type="common">Flat porcelain crab</name>
    <dbReference type="NCBI Taxonomy" id="88211"/>
    <lineage>
        <taxon>Eukaryota</taxon>
        <taxon>Metazoa</taxon>
        <taxon>Ecdysozoa</taxon>
        <taxon>Arthropoda</taxon>
        <taxon>Crustacea</taxon>
        <taxon>Multicrustacea</taxon>
        <taxon>Malacostraca</taxon>
        <taxon>Eumalacostraca</taxon>
        <taxon>Eucarida</taxon>
        <taxon>Decapoda</taxon>
        <taxon>Pleocyemata</taxon>
        <taxon>Anomura</taxon>
        <taxon>Galatheoidea</taxon>
        <taxon>Porcellanidae</taxon>
        <taxon>Petrolisthes</taxon>
    </lineage>
</organism>
<dbReference type="AlphaFoldDB" id="A0AAE1FA39"/>
<name>A0AAE1FA39_PETCI</name>
<reference evidence="2" key="1">
    <citation type="submission" date="2023-10" db="EMBL/GenBank/DDBJ databases">
        <title>Genome assemblies of two species of porcelain crab, Petrolisthes cinctipes and Petrolisthes manimaculis (Anomura: Porcellanidae).</title>
        <authorList>
            <person name="Angst P."/>
        </authorList>
    </citation>
    <scope>NUCLEOTIDE SEQUENCE</scope>
    <source>
        <strain evidence="2">PB745_01</strain>
        <tissue evidence="2">Gill</tissue>
    </source>
</reference>
<accession>A0AAE1FA39</accession>
<comment type="caution">
    <text evidence="2">The sequence shown here is derived from an EMBL/GenBank/DDBJ whole genome shotgun (WGS) entry which is preliminary data.</text>
</comment>
<gene>
    <name evidence="2" type="ORF">Pcinc_024619</name>
</gene>
<proteinExistence type="predicted"/>
<dbReference type="Proteomes" id="UP001286313">
    <property type="component" value="Unassembled WGS sequence"/>
</dbReference>
<feature type="region of interest" description="Disordered" evidence="1">
    <location>
        <begin position="1"/>
        <end position="54"/>
    </location>
</feature>
<dbReference type="EMBL" id="JAWQEG010002714">
    <property type="protein sequence ID" value="KAK3870117.1"/>
    <property type="molecule type" value="Genomic_DNA"/>
</dbReference>
<evidence type="ECO:0000313" key="3">
    <source>
        <dbReference type="Proteomes" id="UP001286313"/>
    </source>
</evidence>
<protein>
    <submittedName>
        <fullName evidence="2">Uncharacterized protein</fullName>
    </submittedName>
</protein>
<evidence type="ECO:0000256" key="1">
    <source>
        <dbReference type="SAM" id="MobiDB-lite"/>
    </source>
</evidence>
<evidence type="ECO:0000313" key="2">
    <source>
        <dbReference type="EMBL" id="KAK3870117.1"/>
    </source>
</evidence>
<sequence length="129" mass="14030">MEGKGGEEGKGKKGEGEGKVEQESSIDDPPDLPMELEESLDDPPIHNNELQPESEITFQQVTVVCRGRHQPPNTLSSSTFLIDLERPDGIRLVESTMYNTSTTPPPGNLSSLTAADPIFVLLNNLLSDN</sequence>
<feature type="compositionally biased region" description="Acidic residues" evidence="1">
    <location>
        <begin position="24"/>
        <end position="41"/>
    </location>
</feature>
<keyword evidence="3" id="KW-1185">Reference proteome</keyword>
<feature type="compositionally biased region" description="Basic and acidic residues" evidence="1">
    <location>
        <begin position="1"/>
        <end position="22"/>
    </location>
</feature>